<feature type="region of interest" description="Disordered" evidence="1">
    <location>
        <begin position="1"/>
        <end position="34"/>
    </location>
</feature>
<evidence type="ECO:0000256" key="1">
    <source>
        <dbReference type="SAM" id="MobiDB-lite"/>
    </source>
</evidence>
<sequence length="477" mass="52529">MQRRFVSLTRPQERAPAGRCSKTENRPGKRDRTREGLLVKVGLAEVNITPPLGNQIPGYGPKERLSTGVRDELYVKAMAIESADTSLAFIVIDIISLELDSCERIRKRVQEATGIPAGNVMVACTHTHTGAPRPEGEYALRYYPILEDKAADAAIIAYARREEASVGFGRGYEDTISFNRRFYMKDGTVQTNPGVLNPNIDRPEGPIDPEVLVMRIDNAQGEPIGVVSNYAVHTDCVGGTEYSSDYPAYISRTIKQLYGESVVSLFFQGACGNLNHIDVSGRIDAKLVPHRVRMGNRLGLEIAKVRDLTKTSADEVLLSTASRFITVSARALRAHEIEWAHHKLVELDGMSEESMTARQLMEKARAERRLQSQGKPLPTRAYEIQVSAIGDLAIVALPSEMFVEFGLEIKDKSPFAYTIINELSNGSGLGYVCTPQACDHGGYEPTGALFSEEAGGRFVQAAIDLLHERHAARCLHK</sequence>
<organism evidence="3 4">
    <name type="scientific">Paenibacillus hemerocallicola</name>
    <dbReference type="NCBI Taxonomy" id="1172614"/>
    <lineage>
        <taxon>Bacteria</taxon>
        <taxon>Bacillati</taxon>
        <taxon>Bacillota</taxon>
        <taxon>Bacilli</taxon>
        <taxon>Bacillales</taxon>
        <taxon>Paenibacillaceae</taxon>
        <taxon>Paenibacillus</taxon>
    </lineage>
</organism>
<keyword evidence="4" id="KW-1185">Reference proteome</keyword>
<dbReference type="Pfam" id="PF04734">
    <property type="entry name" value="Ceramidase_alk"/>
    <property type="match status" value="1"/>
</dbReference>
<comment type="caution">
    <text evidence="3">The sequence shown here is derived from an EMBL/GenBank/DDBJ whole genome shotgun (WGS) entry which is preliminary data.</text>
</comment>
<proteinExistence type="predicted"/>
<dbReference type="InterPro" id="IPR031329">
    <property type="entry name" value="NEUT/ALK_ceramidase_N"/>
</dbReference>
<evidence type="ECO:0000313" key="4">
    <source>
        <dbReference type="Proteomes" id="UP000307943"/>
    </source>
</evidence>
<feature type="domain" description="Neutral/alkaline non-lysosomal ceramidase N-terminal" evidence="2">
    <location>
        <begin position="40"/>
        <end position="236"/>
    </location>
</feature>
<evidence type="ECO:0000259" key="2">
    <source>
        <dbReference type="Pfam" id="PF04734"/>
    </source>
</evidence>
<gene>
    <name evidence="3" type="ORF">FE784_26330</name>
</gene>
<dbReference type="EMBL" id="VDCQ01000045">
    <property type="protein sequence ID" value="TNJ63313.1"/>
    <property type="molecule type" value="Genomic_DNA"/>
</dbReference>
<feature type="compositionally biased region" description="Basic and acidic residues" evidence="1">
    <location>
        <begin position="21"/>
        <end position="34"/>
    </location>
</feature>
<dbReference type="OrthoDB" id="337762at2"/>
<protein>
    <recommendedName>
        <fullName evidence="2">Neutral/alkaline non-lysosomal ceramidase N-terminal domain-containing protein</fullName>
    </recommendedName>
</protein>
<name>A0A5C4T2R0_9BACL</name>
<dbReference type="Proteomes" id="UP000307943">
    <property type="component" value="Unassembled WGS sequence"/>
</dbReference>
<evidence type="ECO:0000313" key="3">
    <source>
        <dbReference type="EMBL" id="TNJ63313.1"/>
    </source>
</evidence>
<accession>A0A5C4T2R0</accession>
<dbReference type="AlphaFoldDB" id="A0A5C4T2R0"/>
<reference evidence="3 4" key="1">
    <citation type="submission" date="2019-05" db="EMBL/GenBank/DDBJ databases">
        <title>We sequenced the genome of Paenibacillus hemerocallicola KCTC 33185 for further insight into its adaptation and study the phylogeny of Paenibacillus.</title>
        <authorList>
            <person name="Narsing Rao M.P."/>
        </authorList>
    </citation>
    <scope>NUCLEOTIDE SEQUENCE [LARGE SCALE GENOMIC DNA]</scope>
    <source>
        <strain evidence="3 4">KCTC 33185</strain>
    </source>
</reference>